<reference evidence="1" key="1">
    <citation type="journal article" date="2016" name="Gigascience">
        <title>De novo construction of an expanded transcriptome assembly for the western tarnished plant bug, Lygus hesperus.</title>
        <authorList>
            <person name="Tassone E.E."/>
            <person name="Geib S.M."/>
            <person name="Hall B."/>
            <person name="Fabrick J.A."/>
            <person name="Brent C.S."/>
            <person name="Hull J.J."/>
        </authorList>
    </citation>
    <scope>NUCLEOTIDE SEQUENCE</scope>
</reference>
<dbReference type="AlphaFoldDB" id="A0A146LQ73"/>
<dbReference type="EMBL" id="GDHC01009190">
    <property type="protein sequence ID" value="JAQ09439.1"/>
    <property type="molecule type" value="Transcribed_RNA"/>
</dbReference>
<name>A0A146LQ73_LYGHE</name>
<feature type="non-terminal residue" evidence="1">
    <location>
        <position position="171"/>
    </location>
</feature>
<proteinExistence type="predicted"/>
<evidence type="ECO:0000313" key="1">
    <source>
        <dbReference type="EMBL" id="JAQ09439.1"/>
    </source>
</evidence>
<protein>
    <submittedName>
        <fullName evidence="1">Uncharacterized protein</fullName>
    </submittedName>
</protein>
<organism evidence="1">
    <name type="scientific">Lygus hesperus</name>
    <name type="common">Western plant bug</name>
    <dbReference type="NCBI Taxonomy" id="30085"/>
    <lineage>
        <taxon>Eukaryota</taxon>
        <taxon>Metazoa</taxon>
        <taxon>Ecdysozoa</taxon>
        <taxon>Arthropoda</taxon>
        <taxon>Hexapoda</taxon>
        <taxon>Insecta</taxon>
        <taxon>Pterygota</taxon>
        <taxon>Neoptera</taxon>
        <taxon>Paraneoptera</taxon>
        <taxon>Hemiptera</taxon>
        <taxon>Heteroptera</taxon>
        <taxon>Panheteroptera</taxon>
        <taxon>Cimicomorpha</taxon>
        <taxon>Miridae</taxon>
        <taxon>Mirini</taxon>
        <taxon>Lygus</taxon>
    </lineage>
</organism>
<accession>A0A146LQ73</accession>
<sequence length="171" mass="19469">MDSSGEDAYSIDIDAAAQHDATVQECHAFLNFFDTVHADSSTSSTLHHTSLHDAMIHLHHLLDTSFFNLYINSDRRAPPVRIDSQTVYNLSCKVSTLMALHSTRYSNNLVHRNPVVDCDSDSFTNRTESSNVEYYMIQYLCQKFRQFIHEQVRLPSIHILCSACEPHTPPP</sequence>
<gene>
    <name evidence="1" type="ORF">g.23262</name>
</gene>